<reference evidence="3" key="1">
    <citation type="journal article" date="2019" name="Int. J. Syst. Evol. Microbiol.">
        <title>The Global Catalogue of Microorganisms (GCM) 10K type strain sequencing project: providing services to taxonomists for standard genome sequencing and annotation.</title>
        <authorList>
            <consortium name="The Broad Institute Genomics Platform"/>
            <consortium name="The Broad Institute Genome Sequencing Center for Infectious Disease"/>
            <person name="Wu L."/>
            <person name="Ma J."/>
        </authorList>
    </citation>
    <scope>NUCLEOTIDE SEQUENCE [LARGE SCALE GENOMIC DNA]</scope>
    <source>
        <strain evidence="3">CGMCC 1.18439</strain>
    </source>
</reference>
<evidence type="ECO:0000256" key="1">
    <source>
        <dbReference type="SAM" id="Phobius"/>
    </source>
</evidence>
<keyword evidence="1" id="KW-0472">Membrane</keyword>
<keyword evidence="3" id="KW-1185">Reference proteome</keyword>
<evidence type="ECO:0000313" key="3">
    <source>
        <dbReference type="Proteomes" id="UP000632154"/>
    </source>
</evidence>
<gene>
    <name evidence="2" type="ORF">GCM10017783_21500</name>
</gene>
<dbReference type="EMBL" id="BNAL01000032">
    <property type="protein sequence ID" value="GHG08638.1"/>
    <property type="molecule type" value="Genomic_DNA"/>
</dbReference>
<feature type="transmembrane region" description="Helical" evidence="1">
    <location>
        <begin position="266"/>
        <end position="290"/>
    </location>
</feature>
<keyword evidence="1" id="KW-1133">Transmembrane helix</keyword>
<feature type="transmembrane region" description="Helical" evidence="1">
    <location>
        <begin position="296"/>
        <end position="316"/>
    </location>
</feature>
<dbReference type="Proteomes" id="UP000632154">
    <property type="component" value="Unassembled WGS sequence"/>
</dbReference>
<evidence type="ECO:0000313" key="2">
    <source>
        <dbReference type="EMBL" id="GHG08638.1"/>
    </source>
</evidence>
<dbReference type="RefSeq" id="WP_189643750.1">
    <property type="nucleotide sequence ID" value="NZ_BNAL01000032.1"/>
</dbReference>
<proteinExistence type="predicted"/>
<accession>A0ABQ3KCK0</accession>
<keyword evidence="1" id="KW-0812">Transmembrane</keyword>
<protein>
    <submittedName>
        <fullName evidence="2">Uncharacterized protein</fullName>
    </submittedName>
</protein>
<comment type="caution">
    <text evidence="2">The sequence shown here is derived from an EMBL/GenBank/DDBJ whole genome shotgun (WGS) entry which is preliminary data.</text>
</comment>
<organism evidence="2 3">
    <name type="scientific">Deinococcus piscis</name>
    <dbReference type="NCBI Taxonomy" id="394230"/>
    <lineage>
        <taxon>Bacteria</taxon>
        <taxon>Thermotogati</taxon>
        <taxon>Deinococcota</taxon>
        <taxon>Deinococci</taxon>
        <taxon>Deinococcales</taxon>
        <taxon>Deinococcaceae</taxon>
        <taxon>Deinococcus</taxon>
    </lineage>
</organism>
<name>A0ABQ3KCK0_9DEIO</name>
<sequence length="319" mass="36532">MDSAADKIQSPLTPGRWQAQRGLGNVETLRQMLVYLEREYDLELKPDATQGRLINAELDRLLVEAFQRAKREEKSPLSTFQEALEQLAEAGELERLSPVTKSPEHTSADHAELVLEIRQEMRAVLQDFLAEQRLLAEQEREDQRQLWNKKWEHSLRKAEASFAQKLQEAEASYDLTLQQVSAKRQADAELLKQLDGSFTEMRSQVIRMKKLLEEREWEVSEAKEMNAQLEKLTQTTHTVVRQQQQAGLTLQKGLGETLNQAEKMRLLLPAQVSLGVVAGVMLTSLLHLAFPSKFQTIGNAMLLLSATIFMVAIWWWKKD</sequence>